<dbReference type="AlphaFoldDB" id="A0A235BS83"/>
<name>A0A235BS83_UNCW3</name>
<dbReference type="EMBL" id="NOZQ01000126">
    <property type="protein sequence ID" value="OYD15360.1"/>
    <property type="molecule type" value="Genomic_DNA"/>
</dbReference>
<reference evidence="1 2" key="1">
    <citation type="submission" date="2017-07" db="EMBL/GenBank/DDBJ databases">
        <title>Recovery of genomes from metagenomes via a dereplication, aggregation, and scoring strategy.</title>
        <authorList>
            <person name="Sieber C.M."/>
            <person name="Probst A.J."/>
            <person name="Sharrar A."/>
            <person name="Thomas B.C."/>
            <person name="Hess M."/>
            <person name="Tringe S.G."/>
            <person name="Banfield J.F."/>
        </authorList>
    </citation>
    <scope>NUCLEOTIDE SEQUENCE [LARGE SCALE GENOMIC DNA]</scope>
    <source>
        <strain evidence="1">JGI_Cruoil_03_44_89</strain>
    </source>
</reference>
<proteinExistence type="predicted"/>
<organism evidence="1 2">
    <name type="scientific">candidate division WOR-3 bacterium JGI_Cruoil_03_44_89</name>
    <dbReference type="NCBI Taxonomy" id="1973748"/>
    <lineage>
        <taxon>Bacteria</taxon>
        <taxon>Bacteria division WOR-3</taxon>
    </lineage>
</organism>
<evidence type="ECO:0000313" key="1">
    <source>
        <dbReference type="EMBL" id="OYD15360.1"/>
    </source>
</evidence>
<sequence>MGKPSKEKKFKNTVTYICDNCGHREEVPISTIEYWDAKDPLGMLKGPPAFECPRCKGVMGPKPGEMEYRVRYFPPK</sequence>
<comment type="caution">
    <text evidence="1">The sequence shown here is derived from an EMBL/GenBank/DDBJ whole genome shotgun (WGS) entry which is preliminary data.</text>
</comment>
<accession>A0A235BS83</accession>
<protein>
    <submittedName>
        <fullName evidence="1">Uncharacterized protein</fullName>
    </submittedName>
</protein>
<evidence type="ECO:0000313" key="2">
    <source>
        <dbReference type="Proteomes" id="UP000215215"/>
    </source>
</evidence>
<gene>
    <name evidence="1" type="ORF">CH333_05905</name>
</gene>
<dbReference type="Proteomes" id="UP000215215">
    <property type="component" value="Unassembled WGS sequence"/>
</dbReference>